<name>A0A0D2UA43_CAPO3</name>
<dbReference type="Proteomes" id="UP000008743">
    <property type="component" value="Unassembled WGS sequence"/>
</dbReference>
<dbReference type="RefSeq" id="XP_004363820.2">
    <property type="nucleotide sequence ID" value="XM_004363763.2"/>
</dbReference>
<keyword evidence="3" id="KW-1185">Reference proteome</keyword>
<dbReference type="EMBL" id="KE346363">
    <property type="protein sequence ID" value="KJE91926.1"/>
    <property type="molecule type" value="Genomic_DNA"/>
</dbReference>
<feature type="region of interest" description="Disordered" evidence="1">
    <location>
        <begin position="774"/>
        <end position="798"/>
    </location>
</feature>
<feature type="compositionally biased region" description="Low complexity" evidence="1">
    <location>
        <begin position="778"/>
        <end position="791"/>
    </location>
</feature>
<protein>
    <submittedName>
        <fullName evidence="2">Uncharacterized protein</fullName>
    </submittedName>
</protein>
<gene>
    <name evidence="2" type="ORF">CAOG_002981</name>
</gene>
<evidence type="ECO:0000256" key="1">
    <source>
        <dbReference type="SAM" id="MobiDB-lite"/>
    </source>
</evidence>
<evidence type="ECO:0000313" key="2">
    <source>
        <dbReference type="EMBL" id="KJE91926.1"/>
    </source>
</evidence>
<sequence length="818" mass="90455">MLLAQFKQLSPGRRQILVQQSLLEQQKETPTTRSADLVSALNNVVLAIRLRAQAPQPANRPAIPYGLRSDKAGISTFQLGDLGQNTVQELADLCRTPAVTNPQAGAPFVTIVQASGAGKTHSLFSLRKHCYVVLLRVSDQPQSKTPPTMQLQVELEDIAKKMKRITVETMPNTSPSSWTEADAALVKDALRKHSKEALSVVRIYIGAYLEWLVQVDKFVRTDTTHVPPLPAIDSVSQRELWLSVLENGLGSIGVKLIFLARLASLRADSMVDAKTYLTEQLAELSARRLDPTIPLVLGIDEAGLLINVAPGILAHWSDWTRGEVLGQVLELHDQCRSPHTGKTCALYALQVALHRLGKLPCVLVDTNSTIINVLKMSGSNSPFNHNIKEHRGAQHIVTVDDICGVLQHYFGNDFAISELLRERLERLCGRPHAFFSDFLPRLLSDSLSPNIDLADCAIKAATSAANNAYSKLLGLLRDCTIPAFRHLVFAFLTRGPKVFIALELEVQLRDASLLFLSCGSDRLFDLAQEPAFHDALLAHSRSSEVCTFMKEDITNWSLTLSGSARGEIEEIDMAWFLAQGCLNQRLKDVLPVPASFVWPPALNNLITTATQCMNVSTRCPHDMHSRHPEFVIWGGDMQARADCLVPVSLDGRIGSLVVQCKSGQTNLVDALTSTSPGFQYMSAHPQALEILLNGGTLDVTSHSKFLHGSQQDALKTKRAIFRSQYESRVSKCNPAPLWIRVLRAWDFPDVFVEAVNSYNSNLLETERTQILLWQPSKQTSSQPTPKRSSSSSKKDQRWVSTRDAWALQFASPARIQLS</sequence>
<reference evidence="3" key="1">
    <citation type="submission" date="2011-02" db="EMBL/GenBank/DDBJ databases">
        <title>The Genome Sequence of Capsaspora owczarzaki ATCC 30864.</title>
        <authorList>
            <person name="Russ C."/>
            <person name="Cuomo C."/>
            <person name="Burger G."/>
            <person name="Gray M.W."/>
            <person name="Holland P.W.H."/>
            <person name="King N."/>
            <person name="Lang F.B.F."/>
            <person name="Roger A.J."/>
            <person name="Ruiz-Trillo I."/>
            <person name="Young S.K."/>
            <person name="Zeng Q."/>
            <person name="Gargeya S."/>
            <person name="Alvarado L."/>
            <person name="Berlin A."/>
            <person name="Chapman S.B."/>
            <person name="Chen Z."/>
            <person name="Freedman E."/>
            <person name="Gellesch M."/>
            <person name="Goldberg J."/>
            <person name="Griggs A."/>
            <person name="Gujja S."/>
            <person name="Heilman E."/>
            <person name="Heiman D."/>
            <person name="Howarth C."/>
            <person name="Mehta T."/>
            <person name="Neiman D."/>
            <person name="Pearson M."/>
            <person name="Roberts A."/>
            <person name="Saif S."/>
            <person name="Shea T."/>
            <person name="Shenoy N."/>
            <person name="Sisk P."/>
            <person name="Stolte C."/>
            <person name="Sykes S."/>
            <person name="White J."/>
            <person name="Yandava C."/>
            <person name="Haas B."/>
            <person name="Nusbaum C."/>
            <person name="Birren B."/>
        </authorList>
    </citation>
    <scope>NUCLEOTIDE SEQUENCE</scope>
    <source>
        <strain evidence="3">ATCC 30864</strain>
    </source>
</reference>
<proteinExistence type="predicted"/>
<dbReference type="PhylomeDB" id="A0A0D2UA43"/>
<organism evidence="2 3">
    <name type="scientific">Capsaspora owczarzaki (strain ATCC 30864)</name>
    <dbReference type="NCBI Taxonomy" id="595528"/>
    <lineage>
        <taxon>Eukaryota</taxon>
        <taxon>Filasterea</taxon>
        <taxon>Capsaspora</taxon>
    </lineage>
</organism>
<dbReference type="InParanoid" id="A0A0D2UA43"/>
<dbReference type="AlphaFoldDB" id="A0A0D2UA43"/>
<accession>A0A0D2UA43</accession>
<evidence type="ECO:0000313" key="3">
    <source>
        <dbReference type="Proteomes" id="UP000008743"/>
    </source>
</evidence>